<dbReference type="Gene3D" id="3.10.150.10">
    <property type="entry name" value="DNA Polymerase III, subunit A, domain 2"/>
    <property type="match status" value="1"/>
</dbReference>
<evidence type="ECO:0000256" key="6">
    <source>
        <dbReference type="ARBA" id="ARBA00022705"/>
    </source>
</evidence>
<evidence type="ECO:0000259" key="10">
    <source>
        <dbReference type="Pfam" id="PF02767"/>
    </source>
</evidence>
<dbReference type="GO" id="GO:0003677">
    <property type="term" value="F:DNA binding"/>
    <property type="evidence" value="ECO:0007669"/>
    <property type="project" value="UniProtKB-KW"/>
</dbReference>
<dbReference type="PANTHER" id="PTHR30478">
    <property type="entry name" value="DNA POLYMERASE III SUBUNIT BETA"/>
    <property type="match status" value="1"/>
</dbReference>
<evidence type="ECO:0000259" key="9">
    <source>
        <dbReference type="Pfam" id="PF00712"/>
    </source>
</evidence>
<comment type="caution">
    <text evidence="12">The sequence shown here is derived from an EMBL/GenBank/DDBJ whole genome shotgun (WGS) entry which is preliminary data.</text>
</comment>
<comment type="subcellular location">
    <subcellularLocation>
        <location evidence="1">Cytoplasm</location>
    </subcellularLocation>
</comment>
<dbReference type="GO" id="GO:0005737">
    <property type="term" value="C:cytoplasm"/>
    <property type="evidence" value="ECO:0007669"/>
    <property type="project" value="UniProtKB-SubCell"/>
</dbReference>
<evidence type="ECO:0000313" key="13">
    <source>
        <dbReference type="Proteomes" id="UP000287171"/>
    </source>
</evidence>
<keyword evidence="4" id="KW-0808">Transferase</keyword>
<protein>
    <submittedName>
        <fullName evidence="12">DNA polymerase III subunit beta</fullName>
    </submittedName>
</protein>
<dbReference type="Gene3D" id="3.70.10.10">
    <property type="match status" value="1"/>
</dbReference>
<dbReference type="EMBL" id="BIFT01000003">
    <property type="protein sequence ID" value="GCE32006.1"/>
    <property type="molecule type" value="Genomic_DNA"/>
</dbReference>
<evidence type="ECO:0000256" key="3">
    <source>
        <dbReference type="ARBA" id="ARBA00022490"/>
    </source>
</evidence>
<evidence type="ECO:0000259" key="11">
    <source>
        <dbReference type="Pfam" id="PF02768"/>
    </source>
</evidence>
<dbReference type="AlphaFoldDB" id="A0A402BL03"/>
<dbReference type="SUPFAM" id="SSF55979">
    <property type="entry name" value="DNA clamp"/>
    <property type="match status" value="3"/>
</dbReference>
<organism evidence="12 13">
    <name type="scientific">Dictyobacter alpinus</name>
    <dbReference type="NCBI Taxonomy" id="2014873"/>
    <lineage>
        <taxon>Bacteria</taxon>
        <taxon>Bacillati</taxon>
        <taxon>Chloroflexota</taxon>
        <taxon>Ktedonobacteria</taxon>
        <taxon>Ktedonobacterales</taxon>
        <taxon>Dictyobacteraceae</taxon>
        <taxon>Dictyobacter</taxon>
    </lineage>
</organism>
<sequence>MKFVCEQDRLNRMLSMVNHAVARGAGAFPMATNIRIMSDEENRIRLDATNLSIGITGWIEATITEEGNVAVPAKLFTDLIGALTPGKIEISVDNTTYDVQVKGPRGPVHVRGLDPEEFPPMPGPELSVKPTLLKSALLKEVIREVSIAVDDGGVRNEVFSNILLQIEQQRITFAAADGYGKLAFRTLPLPAESALTSDILVPARSLTELASILPTDGMVEIRLTPNNSQVIFSTQWMVLSSILSSGSFPNYKAALPREKQTSVTIKTADLREIVQLASLFAKSDYDAGHLTIKSSMGVEPGTLQLASEAADVGGAAPTIPVAVEGDDQEALIFNVSHIAKVLGVISAPELIFEVGMTRAPVGVMRPTGSHTCVHSFSSMGAAR</sequence>
<dbReference type="SMART" id="SM00480">
    <property type="entry name" value="POL3Bc"/>
    <property type="match status" value="1"/>
</dbReference>
<dbReference type="Pfam" id="PF00712">
    <property type="entry name" value="DNA_pol3_beta"/>
    <property type="match status" value="1"/>
</dbReference>
<feature type="domain" description="DNA polymerase III beta sliding clamp C-terminal" evidence="11">
    <location>
        <begin position="253"/>
        <end position="359"/>
    </location>
</feature>
<keyword evidence="6" id="KW-0235">DNA replication</keyword>
<accession>A0A402BL03</accession>
<keyword evidence="13" id="KW-1185">Reference proteome</keyword>
<dbReference type="InterPro" id="IPR022634">
    <property type="entry name" value="DNA_polIII_beta_N"/>
</dbReference>
<dbReference type="InterPro" id="IPR022635">
    <property type="entry name" value="DNA_polIII_beta_C"/>
</dbReference>
<feature type="domain" description="DNA polymerase III beta sliding clamp central" evidence="10">
    <location>
        <begin position="133"/>
        <end position="250"/>
    </location>
</feature>
<dbReference type="InterPro" id="IPR022637">
    <property type="entry name" value="DNA_polIII_beta_cen"/>
</dbReference>
<dbReference type="GO" id="GO:0003887">
    <property type="term" value="F:DNA-directed DNA polymerase activity"/>
    <property type="evidence" value="ECO:0007669"/>
    <property type="project" value="UniProtKB-KW"/>
</dbReference>
<evidence type="ECO:0000256" key="2">
    <source>
        <dbReference type="ARBA" id="ARBA00010752"/>
    </source>
</evidence>
<evidence type="ECO:0000256" key="1">
    <source>
        <dbReference type="ARBA" id="ARBA00004496"/>
    </source>
</evidence>
<dbReference type="Proteomes" id="UP000287171">
    <property type="component" value="Unassembled WGS sequence"/>
</dbReference>
<dbReference type="GO" id="GO:0006271">
    <property type="term" value="P:DNA strand elongation involved in DNA replication"/>
    <property type="evidence" value="ECO:0007669"/>
    <property type="project" value="TreeGrafter"/>
</dbReference>
<keyword evidence="8" id="KW-0238">DNA-binding</keyword>
<gene>
    <name evidence="12" type="ORF">KDA_74900</name>
</gene>
<name>A0A402BL03_9CHLR</name>
<dbReference type="GO" id="GO:0008408">
    <property type="term" value="F:3'-5' exonuclease activity"/>
    <property type="evidence" value="ECO:0007669"/>
    <property type="project" value="InterPro"/>
</dbReference>
<dbReference type="GO" id="GO:0009360">
    <property type="term" value="C:DNA polymerase III complex"/>
    <property type="evidence" value="ECO:0007669"/>
    <property type="project" value="InterPro"/>
</dbReference>
<evidence type="ECO:0000256" key="4">
    <source>
        <dbReference type="ARBA" id="ARBA00022679"/>
    </source>
</evidence>
<dbReference type="Pfam" id="PF02767">
    <property type="entry name" value="DNA_pol3_beta_2"/>
    <property type="match status" value="1"/>
</dbReference>
<proteinExistence type="inferred from homology"/>
<keyword evidence="3" id="KW-0963">Cytoplasm</keyword>
<dbReference type="PANTHER" id="PTHR30478:SF0">
    <property type="entry name" value="BETA SLIDING CLAMP"/>
    <property type="match status" value="1"/>
</dbReference>
<keyword evidence="7" id="KW-0239">DNA-directed DNA polymerase</keyword>
<comment type="similarity">
    <text evidence="2">Belongs to the beta sliding clamp family.</text>
</comment>
<dbReference type="Pfam" id="PF02768">
    <property type="entry name" value="DNA_pol3_beta_3"/>
    <property type="match status" value="1"/>
</dbReference>
<evidence type="ECO:0000256" key="8">
    <source>
        <dbReference type="ARBA" id="ARBA00023125"/>
    </source>
</evidence>
<feature type="domain" description="DNA polymerase III beta sliding clamp N-terminal" evidence="9">
    <location>
        <begin position="1"/>
        <end position="121"/>
    </location>
</feature>
<dbReference type="NCBIfam" id="TIGR00663">
    <property type="entry name" value="dnan"/>
    <property type="match status" value="1"/>
</dbReference>
<dbReference type="InterPro" id="IPR001001">
    <property type="entry name" value="DNA_polIII_beta"/>
</dbReference>
<reference evidence="13" key="1">
    <citation type="submission" date="2018-12" db="EMBL/GenBank/DDBJ databases">
        <title>Tengunoibacter tsumagoiensis gen. nov., sp. nov., Dictyobacter kobayashii sp. nov., D. alpinus sp. nov., and D. joshuensis sp. nov. and description of Dictyobacteraceae fam. nov. within the order Ktedonobacterales isolated from Tengu-no-mugimeshi.</title>
        <authorList>
            <person name="Wang C.M."/>
            <person name="Zheng Y."/>
            <person name="Sakai Y."/>
            <person name="Toyoda A."/>
            <person name="Minakuchi Y."/>
            <person name="Abe K."/>
            <person name="Yokota A."/>
            <person name="Yabe S."/>
        </authorList>
    </citation>
    <scope>NUCLEOTIDE SEQUENCE [LARGE SCALE GENOMIC DNA]</scope>
    <source>
        <strain evidence="13">Uno16</strain>
    </source>
</reference>
<dbReference type="InterPro" id="IPR046938">
    <property type="entry name" value="DNA_clamp_sf"/>
</dbReference>
<evidence type="ECO:0000256" key="5">
    <source>
        <dbReference type="ARBA" id="ARBA00022695"/>
    </source>
</evidence>
<evidence type="ECO:0000313" key="12">
    <source>
        <dbReference type="EMBL" id="GCE32006.1"/>
    </source>
</evidence>
<keyword evidence="5" id="KW-0548">Nucleotidyltransferase</keyword>
<evidence type="ECO:0000256" key="7">
    <source>
        <dbReference type="ARBA" id="ARBA00022932"/>
    </source>
</evidence>